<protein>
    <submittedName>
        <fullName evidence="1">Sigma 54 modulation /ribosomal S30EA domain protein</fullName>
    </submittedName>
</protein>
<gene>
    <name evidence="1" type="ORF">I543_3888</name>
</gene>
<dbReference type="EMBL" id="JAOF01000001">
    <property type="protein sequence ID" value="EUA48985.1"/>
    <property type="molecule type" value="Genomic_DNA"/>
</dbReference>
<accession>A0A829Q8K0</accession>
<organism evidence="1 2">
    <name type="scientific">Mycobacteroides abscessus 21</name>
    <dbReference type="NCBI Taxonomy" id="1299324"/>
    <lineage>
        <taxon>Bacteria</taxon>
        <taxon>Bacillati</taxon>
        <taxon>Actinomycetota</taxon>
        <taxon>Actinomycetes</taxon>
        <taxon>Mycobacteriales</taxon>
        <taxon>Mycobacteriaceae</taxon>
        <taxon>Mycobacteroides</taxon>
        <taxon>Mycobacteroides abscessus</taxon>
    </lineage>
</organism>
<dbReference type="AlphaFoldDB" id="A0A829Q8K0"/>
<reference evidence="1 2" key="1">
    <citation type="submission" date="2013-12" db="EMBL/GenBank/DDBJ databases">
        <authorList>
            <person name="Madinger N."/>
            <person name="Lenaerts A."/>
            <person name="Ordway D."/>
            <person name="DeGroote M.A."/>
            <person name="Parker T."/>
            <person name="Sizemore C."/>
            <person name="Tallon L.J."/>
            <person name="Sadzewicz L.K."/>
            <person name="Sengamalay N."/>
            <person name="Fraser C.M."/>
            <person name="Hine E."/>
            <person name="Shefchek K.A."/>
            <person name="Das S.P."/>
            <person name="Tettelin H."/>
        </authorList>
    </citation>
    <scope>NUCLEOTIDE SEQUENCE [LARGE SCALE GENOMIC DNA]</scope>
    <source>
        <strain evidence="1 2">21</strain>
    </source>
</reference>
<proteinExistence type="predicted"/>
<comment type="caution">
    <text evidence="1">The sequence shown here is derived from an EMBL/GenBank/DDBJ whole genome shotgun (WGS) entry which is preliminary data.</text>
</comment>
<evidence type="ECO:0000313" key="2">
    <source>
        <dbReference type="Proteomes" id="UP000020103"/>
    </source>
</evidence>
<name>A0A829Q8K0_9MYCO</name>
<sequence length="119" mass="12944">MFLGAHDLTGAVAIINLGTVMTVRAVHGDGRRESIGRQDGGGLGERNRRLVPVVNLAAVTAPTQPAFQLGDGSFERAVERVGACLAADNRPRPRAVISTRWQLFFWRRLRSCSSSTSKR</sequence>
<evidence type="ECO:0000313" key="1">
    <source>
        <dbReference type="EMBL" id="EUA48985.1"/>
    </source>
</evidence>
<dbReference type="Proteomes" id="UP000020103">
    <property type="component" value="Unassembled WGS sequence"/>
</dbReference>